<feature type="signal peptide" evidence="5">
    <location>
        <begin position="1"/>
        <end position="33"/>
    </location>
</feature>
<dbReference type="InterPro" id="IPR001638">
    <property type="entry name" value="Solute-binding_3/MltF_N"/>
</dbReference>
<organism evidence="7 8">
    <name type="scientific">Xaviernesmea oryzae</name>
    <dbReference type="NCBI Taxonomy" id="464029"/>
    <lineage>
        <taxon>Bacteria</taxon>
        <taxon>Pseudomonadati</taxon>
        <taxon>Pseudomonadota</taxon>
        <taxon>Alphaproteobacteria</taxon>
        <taxon>Hyphomicrobiales</taxon>
        <taxon>Rhizobiaceae</taxon>
        <taxon>Rhizobium/Agrobacterium group</taxon>
        <taxon>Xaviernesmea</taxon>
    </lineage>
</organism>
<proteinExistence type="inferred from homology"/>
<dbReference type="Gene3D" id="3.40.190.10">
    <property type="entry name" value="Periplasmic binding protein-like II"/>
    <property type="match status" value="2"/>
</dbReference>
<sequence length="268" mass="28898">MSRMTSLLPSRLSALLASAIALVAALTPLSAGAEAPKHIKIAVEGAFPPFNYLDSNKQLQGFDVDIANALCQAAKLDCEFVIQEWTAMIPGLLEKRYDAIISSMSMSQERRQKVAFSQRYYDSPTVFITQKASNIAIDTSNGLKGVRLGVTAATSQEAYAKKFFGNADTVVFSASPDLYKGLANGSVDVILEDKLAVYDWLANTKAGSCCMFNGKDIKDPEYFGDGAGIAVRPADTELLATFNAALAQIQADGVYDTINAKYFPFSIQ</sequence>
<evidence type="ECO:0000256" key="3">
    <source>
        <dbReference type="ARBA" id="ARBA00022729"/>
    </source>
</evidence>
<evidence type="ECO:0000259" key="6">
    <source>
        <dbReference type="SMART" id="SM00062"/>
    </source>
</evidence>
<dbReference type="OrthoDB" id="9807134at2"/>
<evidence type="ECO:0000256" key="2">
    <source>
        <dbReference type="ARBA" id="ARBA00010333"/>
    </source>
</evidence>
<dbReference type="PANTHER" id="PTHR35936">
    <property type="entry name" value="MEMBRANE-BOUND LYTIC MUREIN TRANSGLYCOSYLASE F"/>
    <property type="match status" value="1"/>
</dbReference>
<dbReference type="Proteomes" id="UP000186364">
    <property type="component" value="Unassembled WGS sequence"/>
</dbReference>
<accession>A0A1Q9AXZ5</accession>
<evidence type="ECO:0000313" key="7">
    <source>
        <dbReference type="EMBL" id="OLP60314.1"/>
    </source>
</evidence>
<dbReference type="SUPFAM" id="SSF53850">
    <property type="entry name" value="Periplasmic binding protein-like II"/>
    <property type="match status" value="1"/>
</dbReference>
<dbReference type="AlphaFoldDB" id="A0A1Q9AXZ5"/>
<dbReference type="EMBL" id="MKIP01000037">
    <property type="protein sequence ID" value="OLP60314.1"/>
    <property type="molecule type" value="Genomic_DNA"/>
</dbReference>
<evidence type="ECO:0000313" key="8">
    <source>
        <dbReference type="Proteomes" id="UP000186364"/>
    </source>
</evidence>
<keyword evidence="3 5" id="KW-0732">Signal</keyword>
<dbReference type="GO" id="GO:0042597">
    <property type="term" value="C:periplasmic space"/>
    <property type="evidence" value="ECO:0007669"/>
    <property type="project" value="UniProtKB-SubCell"/>
</dbReference>
<dbReference type="SMART" id="SM00062">
    <property type="entry name" value="PBPb"/>
    <property type="match status" value="1"/>
</dbReference>
<evidence type="ECO:0000256" key="4">
    <source>
        <dbReference type="RuleBase" id="RU003744"/>
    </source>
</evidence>
<evidence type="ECO:0000256" key="5">
    <source>
        <dbReference type="SAM" id="SignalP"/>
    </source>
</evidence>
<comment type="subcellular location">
    <subcellularLocation>
        <location evidence="1">Periplasm</location>
    </subcellularLocation>
</comment>
<dbReference type="CDD" id="cd01001">
    <property type="entry name" value="PBP2_HisJ_LAO_like"/>
    <property type="match status" value="1"/>
</dbReference>
<dbReference type="Pfam" id="PF00497">
    <property type="entry name" value="SBP_bac_3"/>
    <property type="match status" value="1"/>
</dbReference>
<feature type="domain" description="Solute-binding protein family 3/N-terminal" evidence="6">
    <location>
        <begin position="38"/>
        <end position="266"/>
    </location>
</feature>
<protein>
    <submittedName>
        <fullName evidence="7">Amino acid ABC transporter</fullName>
    </submittedName>
</protein>
<dbReference type="PANTHER" id="PTHR35936:SF17">
    <property type="entry name" value="ARGININE-BINDING EXTRACELLULAR PROTEIN ARTP"/>
    <property type="match status" value="1"/>
</dbReference>
<reference evidence="7 8" key="1">
    <citation type="submission" date="2016-09" db="EMBL/GenBank/DDBJ databases">
        <title>Rhizobium sp. nov., a novel species isolated from the rice rhizosphere.</title>
        <authorList>
            <person name="Zhao J."/>
            <person name="Zhang X."/>
        </authorList>
    </citation>
    <scope>NUCLEOTIDE SEQUENCE [LARGE SCALE GENOMIC DNA]</scope>
    <source>
        <strain evidence="7 8">1.7048</strain>
    </source>
</reference>
<dbReference type="PROSITE" id="PS01039">
    <property type="entry name" value="SBP_BACTERIAL_3"/>
    <property type="match status" value="1"/>
</dbReference>
<comment type="caution">
    <text evidence="7">The sequence shown here is derived from an EMBL/GenBank/DDBJ whole genome shotgun (WGS) entry which is preliminary data.</text>
</comment>
<dbReference type="InterPro" id="IPR018313">
    <property type="entry name" value="SBP_3_CS"/>
</dbReference>
<evidence type="ECO:0000256" key="1">
    <source>
        <dbReference type="ARBA" id="ARBA00004418"/>
    </source>
</evidence>
<name>A0A1Q9AXZ5_9HYPH</name>
<keyword evidence="8" id="KW-1185">Reference proteome</keyword>
<feature type="chain" id="PRO_5010319668" evidence="5">
    <location>
        <begin position="34"/>
        <end position="268"/>
    </location>
</feature>
<comment type="similarity">
    <text evidence="2 4">Belongs to the bacterial solute-binding protein 3 family.</text>
</comment>
<gene>
    <name evidence="7" type="ORF">BJF93_15260</name>
</gene>